<gene>
    <name evidence="2" type="ORF">SAMN04488027_11196</name>
</gene>
<evidence type="ECO:0000313" key="2">
    <source>
        <dbReference type="EMBL" id="SDG93795.1"/>
    </source>
</evidence>
<sequence length="108" mass="11694">MQESLKNLSLSKAPGLNNHSSKIILMKSTWRKLHLTLKIGLIVFVLGAGPLLILLGLDALGFIDAGNAVGPGILAMLSFYPSIVLIIIGSILTYRKRKKVNMHSGFKP</sequence>
<dbReference type="AlphaFoldDB" id="A0A1G7YBR3"/>
<proteinExistence type="predicted"/>
<dbReference type="Proteomes" id="UP000199296">
    <property type="component" value="Unassembled WGS sequence"/>
</dbReference>
<keyword evidence="1" id="KW-1133">Transmembrane helix</keyword>
<protein>
    <submittedName>
        <fullName evidence="2">Uncharacterized protein</fullName>
    </submittedName>
</protein>
<reference evidence="2 3" key="1">
    <citation type="submission" date="2016-10" db="EMBL/GenBank/DDBJ databases">
        <authorList>
            <person name="de Groot N.N."/>
        </authorList>
    </citation>
    <scope>NUCLEOTIDE SEQUENCE [LARGE SCALE GENOMIC DNA]</scope>
    <source>
        <strain evidence="2 3">DSM 19803</strain>
    </source>
</reference>
<feature type="transmembrane region" description="Helical" evidence="1">
    <location>
        <begin position="69"/>
        <end position="94"/>
    </location>
</feature>
<organism evidence="2 3">
    <name type="scientific">Psychroflexus sediminis</name>
    <dbReference type="NCBI Taxonomy" id="470826"/>
    <lineage>
        <taxon>Bacteria</taxon>
        <taxon>Pseudomonadati</taxon>
        <taxon>Bacteroidota</taxon>
        <taxon>Flavobacteriia</taxon>
        <taxon>Flavobacteriales</taxon>
        <taxon>Flavobacteriaceae</taxon>
        <taxon>Psychroflexus</taxon>
    </lineage>
</organism>
<evidence type="ECO:0000313" key="3">
    <source>
        <dbReference type="Proteomes" id="UP000199296"/>
    </source>
</evidence>
<evidence type="ECO:0000256" key="1">
    <source>
        <dbReference type="SAM" id="Phobius"/>
    </source>
</evidence>
<keyword evidence="3" id="KW-1185">Reference proteome</keyword>
<feature type="transmembrane region" description="Helical" evidence="1">
    <location>
        <begin position="35"/>
        <end position="57"/>
    </location>
</feature>
<accession>A0A1G7YBR3</accession>
<keyword evidence="1" id="KW-0472">Membrane</keyword>
<name>A0A1G7YBR3_9FLAO</name>
<dbReference type="EMBL" id="FNCW01000011">
    <property type="protein sequence ID" value="SDG93795.1"/>
    <property type="molecule type" value="Genomic_DNA"/>
</dbReference>
<keyword evidence="1" id="KW-0812">Transmembrane</keyword>